<accession>A0A1Z4UXR8</accession>
<dbReference type="Gene3D" id="3.90.550.10">
    <property type="entry name" value="Spore Coat Polysaccharide Biosynthesis Protein SpsA, Chain A"/>
    <property type="match status" value="1"/>
</dbReference>
<keyword evidence="2" id="KW-0808">Transferase</keyword>
<dbReference type="InterPro" id="IPR001173">
    <property type="entry name" value="Glyco_trans_2-like"/>
</dbReference>
<dbReference type="InterPro" id="IPR029044">
    <property type="entry name" value="Nucleotide-diphossugar_trans"/>
</dbReference>
<gene>
    <name evidence="2" type="ORF">NIES806_02180</name>
</gene>
<dbReference type="AlphaFoldDB" id="A0A1Z4UXR8"/>
<keyword evidence="3" id="KW-1185">Reference proteome</keyword>
<protein>
    <submittedName>
        <fullName evidence="2">Family 2 glycosyl transferase</fullName>
    </submittedName>
</protein>
<sequence>MRVIPNFKELLFNLKKMPSINFDPKPTISIILCTYNRAKYLKDCINSVLQQTFQDFELIVVDDGSQDHTFEIVNGYLQKFNHVRYLKHQNRKAAYARNAGIQASFGNYITFIDSDDTYKPHHLESRLEFMQANPEIDLIEGGCEIEEEFSVPDYFQPDQTINIRECVVGATFFGKRPMFFELKGFNNIPYGEDADLWERAEKIFKTQKIKEPETYIYTRVEDSTTKIFLDKMSYDN</sequence>
<dbReference type="EMBL" id="AP018316">
    <property type="protein sequence ID" value="BAZ84038.1"/>
    <property type="molecule type" value="Genomic_DNA"/>
</dbReference>
<reference evidence="2 3" key="1">
    <citation type="submission" date="2017-06" db="EMBL/GenBank/DDBJ databases">
        <title>Genome sequencing of cyanobaciteial culture collection at National Institute for Environmental Studies (NIES).</title>
        <authorList>
            <person name="Hirose Y."/>
            <person name="Shimura Y."/>
            <person name="Fujisawa T."/>
            <person name="Nakamura Y."/>
            <person name="Kawachi M."/>
        </authorList>
    </citation>
    <scope>NUCLEOTIDE SEQUENCE [LARGE SCALE GENOMIC DNA]</scope>
    <source>
        <strain evidence="2 3">NIES-806</strain>
    </source>
</reference>
<proteinExistence type="predicted"/>
<evidence type="ECO:0000313" key="2">
    <source>
        <dbReference type="EMBL" id="BAZ84038.1"/>
    </source>
</evidence>
<dbReference type="Pfam" id="PF00535">
    <property type="entry name" value="Glycos_transf_2"/>
    <property type="match status" value="1"/>
</dbReference>
<organism evidence="2 3">
    <name type="scientific">Dolichospermum compactum NIES-806</name>
    <dbReference type="NCBI Taxonomy" id="1973481"/>
    <lineage>
        <taxon>Bacteria</taxon>
        <taxon>Bacillati</taxon>
        <taxon>Cyanobacteriota</taxon>
        <taxon>Cyanophyceae</taxon>
        <taxon>Nostocales</taxon>
        <taxon>Aphanizomenonaceae</taxon>
        <taxon>Dolichospermum</taxon>
        <taxon>Dolichospermum compactum</taxon>
    </lineage>
</organism>
<evidence type="ECO:0000313" key="3">
    <source>
        <dbReference type="Proteomes" id="UP000218702"/>
    </source>
</evidence>
<dbReference type="SUPFAM" id="SSF53448">
    <property type="entry name" value="Nucleotide-diphospho-sugar transferases"/>
    <property type="match status" value="1"/>
</dbReference>
<dbReference type="Proteomes" id="UP000218702">
    <property type="component" value="Chromosome"/>
</dbReference>
<dbReference type="KEGG" id="dcm:NIES806_02180"/>
<evidence type="ECO:0000259" key="1">
    <source>
        <dbReference type="Pfam" id="PF00535"/>
    </source>
</evidence>
<dbReference type="PANTHER" id="PTHR22916:SF3">
    <property type="entry name" value="UDP-GLCNAC:BETAGAL BETA-1,3-N-ACETYLGLUCOSAMINYLTRANSFERASE-LIKE PROTEIN 1"/>
    <property type="match status" value="1"/>
</dbReference>
<dbReference type="CDD" id="cd00761">
    <property type="entry name" value="Glyco_tranf_GTA_type"/>
    <property type="match status" value="1"/>
</dbReference>
<dbReference type="PANTHER" id="PTHR22916">
    <property type="entry name" value="GLYCOSYLTRANSFERASE"/>
    <property type="match status" value="1"/>
</dbReference>
<name>A0A1Z4UXR8_9CYAN</name>
<dbReference type="GO" id="GO:0016758">
    <property type="term" value="F:hexosyltransferase activity"/>
    <property type="evidence" value="ECO:0007669"/>
    <property type="project" value="UniProtKB-ARBA"/>
</dbReference>
<feature type="domain" description="Glycosyltransferase 2-like" evidence="1">
    <location>
        <begin position="29"/>
        <end position="135"/>
    </location>
</feature>